<dbReference type="GO" id="GO:0071555">
    <property type="term" value="P:cell wall organization"/>
    <property type="evidence" value="ECO:0007669"/>
    <property type="project" value="UniProtKB-KW"/>
</dbReference>
<keyword evidence="3" id="KW-0328">Glycosyltransferase</keyword>
<evidence type="ECO:0000256" key="2">
    <source>
        <dbReference type="ARBA" id="ARBA00022519"/>
    </source>
</evidence>
<dbReference type="SUPFAM" id="SSF53955">
    <property type="entry name" value="Lysozyme-like"/>
    <property type="match status" value="1"/>
</dbReference>
<evidence type="ECO:0000256" key="7">
    <source>
        <dbReference type="ARBA" id="ARBA00022984"/>
    </source>
</evidence>
<evidence type="ECO:0000256" key="3">
    <source>
        <dbReference type="ARBA" id="ARBA00022676"/>
    </source>
</evidence>
<evidence type="ECO:0000259" key="11">
    <source>
        <dbReference type="Pfam" id="PF00912"/>
    </source>
</evidence>
<dbReference type="GO" id="GO:0008360">
    <property type="term" value="P:regulation of cell shape"/>
    <property type="evidence" value="ECO:0007669"/>
    <property type="project" value="UniProtKB-KW"/>
</dbReference>
<keyword evidence="2" id="KW-0997">Cell inner membrane</keyword>
<dbReference type="InterPro" id="IPR001264">
    <property type="entry name" value="Glyco_trans_51"/>
</dbReference>
<keyword evidence="5" id="KW-0812">Transmembrane</keyword>
<evidence type="ECO:0000256" key="1">
    <source>
        <dbReference type="ARBA" id="ARBA00022475"/>
    </source>
</evidence>
<dbReference type="NCBIfam" id="TIGR02070">
    <property type="entry name" value="mono_pep_trsgly"/>
    <property type="match status" value="1"/>
</dbReference>
<dbReference type="GO" id="GO:0016020">
    <property type="term" value="C:membrane"/>
    <property type="evidence" value="ECO:0007669"/>
    <property type="project" value="InterPro"/>
</dbReference>
<evidence type="ECO:0000256" key="4">
    <source>
        <dbReference type="ARBA" id="ARBA00022679"/>
    </source>
</evidence>
<keyword evidence="8" id="KW-1133">Transmembrane helix</keyword>
<keyword evidence="4" id="KW-0808">Transferase</keyword>
<keyword evidence="7" id="KW-0573">Peptidoglycan synthesis</keyword>
<evidence type="ECO:0000313" key="12">
    <source>
        <dbReference type="EMBL" id="RCN58412.1"/>
    </source>
</evidence>
<keyword evidence="9" id="KW-0472">Membrane</keyword>
<proteinExistence type="predicted"/>
<keyword evidence="1" id="KW-1003">Cell membrane</keyword>
<gene>
    <name evidence="12" type="ORF">C4900_01025</name>
</gene>
<keyword evidence="6" id="KW-0133">Cell shape</keyword>
<dbReference type="Gene3D" id="1.10.3810.10">
    <property type="entry name" value="Biosynthetic peptidoglycan transglycosylase-like"/>
    <property type="match status" value="1"/>
</dbReference>
<dbReference type="InterPro" id="IPR011812">
    <property type="entry name" value="Pep_trsgly"/>
</dbReference>
<evidence type="ECO:0000313" key="13">
    <source>
        <dbReference type="Proteomes" id="UP000253250"/>
    </source>
</evidence>
<dbReference type="AlphaFoldDB" id="A0A368HG91"/>
<evidence type="ECO:0000256" key="6">
    <source>
        <dbReference type="ARBA" id="ARBA00022960"/>
    </source>
</evidence>
<feature type="domain" description="Glycosyl transferase family 51" evidence="11">
    <location>
        <begin position="74"/>
        <end position="235"/>
    </location>
</feature>
<reference evidence="12 13" key="1">
    <citation type="submission" date="2018-02" db="EMBL/GenBank/DDBJ databases">
        <title>Insights into the biology of acidophilic members of the Acidiferrobacteraceae family derived from comparative genomic analyses.</title>
        <authorList>
            <person name="Issotta F."/>
            <person name="Thyssen C."/>
            <person name="Mena C."/>
            <person name="Moya A."/>
            <person name="Bellenberg S."/>
            <person name="Sproer C."/>
            <person name="Covarrubias P.C."/>
            <person name="Sand W."/>
            <person name="Quatrini R."/>
            <person name="Vera M."/>
        </authorList>
    </citation>
    <scope>NUCLEOTIDE SEQUENCE [LARGE SCALE GENOMIC DNA]</scope>
    <source>
        <strain evidence="13">m-1</strain>
    </source>
</reference>
<evidence type="ECO:0000256" key="10">
    <source>
        <dbReference type="ARBA" id="ARBA00023316"/>
    </source>
</evidence>
<evidence type="ECO:0000256" key="5">
    <source>
        <dbReference type="ARBA" id="ARBA00022692"/>
    </source>
</evidence>
<dbReference type="GO" id="GO:0009252">
    <property type="term" value="P:peptidoglycan biosynthetic process"/>
    <property type="evidence" value="ECO:0007669"/>
    <property type="project" value="UniProtKB-KW"/>
</dbReference>
<dbReference type="PANTHER" id="PTHR30400">
    <property type="entry name" value="MONOFUNCTIONAL BIOSYNTHETIC PEPTIDOGLYCAN TRANSGLYCOSYLASE"/>
    <property type="match status" value="1"/>
</dbReference>
<comment type="caution">
    <text evidence="12">The sequence shown here is derived from an EMBL/GenBank/DDBJ whole genome shotgun (WGS) entry which is preliminary data.</text>
</comment>
<dbReference type="OrthoDB" id="9766909at2"/>
<dbReference type="PANTHER" id="PTHR30400:SF0">
    <property type="entry name" value="BIOSYNTHETIC PEPTIDOGLYCAN TRANSGLYCOSYLASE"/>
    <property type="match status" value="1"/>
</dbReference>
<dbReference type="Proteomes" id="UP000253250">
    <property type="component" value="Unassembled WGS sequence"/>
</dbReference>
<dbReference type="GO" id="GO:0016763">
    <property type="term" value="F:pentosyltransferase activity"/>
    <property type="evidence" value="ECO:0007669"/>
    <property type="project" value="InterPro"/>
</dbReference>
<dbReference type="EMBL" id="PSYR01000001">
    <property type="protein sequence ID" value="RCN58412.1"/>
    <property type="molecule type" value="Genomic_DNA"/>
</dbReference>
<dbReference type="InterPro" id="IPR036950">
    <property type="entry name" value="PBP_transglycosylase"/>
</dbReference>
<name>A0A368HG91_9GAMM</name>
<protein>
    <submittedName>
        <fullName evidence="12">Monofunctional biosynthetic peptidoglycan transglycosylase</fullName>
    </submittedName>
</protein>
<dbReference type="GO" id="GO:0009274">
    <property type="term" value="C:peptidoglycan-based cell wall"/>
    <property type="evidence" value="ECO:0007669"/>
    <property type="project" value="InterPro"/>
</dbReference>
<dbReference type="Pfam" id="PF00912">
    <property type="entry name" value="Transgly"/>
    <property type="match status" value="1"/>
</dbReference>
<keyword evidence="10" id="KW-0961">Cell wall biogenesis/degradation</keyword>
<dbReference type="InterPro" id="IPR023346">
    <property type="entry name" value="Lysozyme-like_dom_sf"/>
</dbReference>
<accession>A0A368HG91</accession>
<evidence type="ECO:0000256" key="9">
    <source>
        <dbReference type="ARBA" id="ARBA00023136"/>
    </source>
</evidence>
<keyword evidence="13" id="KW-1185">Reference proteome</keyword>
<sequence length="267" mass="29461">MLMVVATFRIAELMRLLRLLSGLVLAATALDLATLVARWVAVPHLAHGPVPRSRFMAAYLKERAGHGGPPLRWRPVPLTAIAPALRRAVVLGEDATFYRNDGFDVGAILAAARYDWHAGHIVYGASTITQQTAKNLFLDPSRTFFRKANEAVLTMALTHFLRKDRILEVYLNDAQFGRGLYGAEAAARHYFHESAAHLTVRQAAELAATLPDPLGANPATRSRYFRRRAAKILRLLQATARHAPIHHRRAAAPSYRAAFAESAAHPL</sequence>
<evidence type="ECO:0000256" key="8">
    <source>
        <dbReference type="ARBA" id="ARBA00022989"/>
    </source>
</evidence>
<organism evidence="12 13">
    <name type="scientific">Acidiferrobacter thiooxydans</name>
    <dbReference type="NCBI Taxonomy" id="163359"/>
    <lineage>
        <taxon>Bacteria</taxon>
        <taxon>Pseudomonadati</taxon>
        <taxon>Pseudomonadota</taxon>
        <taxon>Gammaproteobacteria</taxon>
        <taxon>Acidiferrobacterales</taxon>
        <taxon>Acidiferrobacteraceae</taxon>
        <taxon>Acidiferrobacter</taxon>
    </lineage>
</organism>